<feature type="region of interest" description="Disordered" evidence="1">
    <location>
        <begin position="1"/>
        <end position="57"/>
    </location>
</feature>
<keyword evidence="3" id="KW-1185">Reference proteome</keyword>
<comment type="caution">
    <text evidence="2">The sequence shown here is derived from an EMBL/GenBank/DDBJ whole genome shotgun (WGS) entry which is preliminary data.</text>
</comment>
<dbReference type="AlphaFoldDB" id="A0A0L6UZV9"/>
<sequence>MPAGLPTSASRNRWPSIGQISDHRIGFGSPGGRTKFSSFRSQRSPPVASPYEGTRHA</sequence>
<dbReference type="Proteomes" id="UP000037035">
    <property type="component" value="Unassembled WGS sequence"/>
</dbReference>
<evidence type="ECO:0000313" key="2">
    <source>
        <dbReference type="EMBL" id="KNZ54039.1"/>
    </source>
</evidence>
<proteinExistence type="predicted"/>
<evidence type="ECO:0000256" key="1">
    <source>
        <dbReference type="SAM" id="MobiDB-lite"/>
    </source>
</evidence>
<protein>
    <submittedName>
        <fullName evidence="2">Uncharacterized protein</fullName>
    </submittedName>
</protein>
<feature type="compositionally biased region" description="Polar residues" evidence="1">
    <location>
        <begin position="35"/>
        <end position="44"/>
    </location>
</feature>
<name>A0A0L6UZV9_9BASI</name>
<dbReference type="EMBL" id="LAVV01008020">
    <property type="protein sequence ID" value="KNZ54039.1"/>
    <property type="molecule type" value="Genomic_DNA"/>
</dbReference>
<reference evidence="2 3" key="1">
    <citation type="submission" date="2015-08" db="EMBL/GenBank/DDBJ databases">
        <title>Next Generation Sequencing and Analysis of the Genome of Puccinia sorghi L Schw, the Causal Agent of Maize Common Rust.</title>
        <authorList>
            <person name="Rochi L."/>
            <person name="Burguener G."/>
            <person name="Darino M."/>
            <person name="Turjanski A."/>
            <person name="Kreff E."/>
            <person name="Dieguez M.J."/>
            <person name="Sacco F."/>
        </authorList>
    </citation>
    <scope>NUCLEOTIDE SEQUENCE [LARGE SCALE GENOMIC DNA]</scope>
    <source>
        <strain evidence="2 3">RO10H11247</strain>
    </source>
</reference>
<dbReference type="VEuPathDB" id="FungiDB:VP01_3066g4"/>
<dbReference type="STRING" id="27349.A0A0L6UZV9"/>
<accession>A0A0L6UZV9</accession>
<organism evidence="2 3">
    <name type="scientific">Puccinia sorghi</name>
    <dbReference type="NCBI Taxonomy" id="27349"/>
    <lineage>
        <taxon>Eukaryota</taxon>
        <taxon>Fungi</taxon>
        <taxon>Dikarya</taxon>
        <taxon>Basidiomycota</taxon>
        <taxon>Pucciniomycotina</taxon>
        <taxon>Pucciniomycetes</taxon>
        <taxon>Pucciniales</taxon>
        <taxon>Pucciniaceae</taxon>
        <taxon>Puccinia</taxon>
    </lineage>
</organism>
<evidence type="ECO:0000313" key="3">
    <source>
        <dbReference type="Proteomes" id="UP000037035"/>
    </source>
</evidence>
<gene>
    <name evidence="2" type="ORF">VP01_3066g4</name>
</gene>